<dbReference type="InterPro" id="IPR010538">
    <property type="entry name" value="DHOR"/>
</dbReference>
<dbReference type="PROSITE" id="PS51257">
    <property type="entry name" value="PROKAR_LIPOPROTEIN"/>
    <property type="match status" value="1"/>
</dbReference>
<feature type="signal peptide" evidence="1">
    <location>
        <begin position="1"/>
        <end position="25"/>
    </location>
</feature>
<dbReference type="Pfam" id="PF06537">
    <property type="entry name" value="DHOR"/>
    <property type="match status" value="1"/>
</dbReference>
<dbReference type="EMBL" id="MABE01000579">
    <property type="protein sequence ID" value="OUS39250.1"/>
    <property type="molecule type" value="Genomic_DNA"/>
</dbReference>
<keyword evidence="1" id="KW-0732">Signal</keyword>
<proteinExistence type="predicted"/>
<dbReference type="Proteomes" id="UP000227088">
    <property type="component" value="Unassembled WGS sequence"/>
</dbReference>
<feature type="chain" id="PRO_5012712130" description="Cytochrome c domain-containing protein" evidence="1">
    <location>
        <begin position="26"/>
        <end position="249"/>
    </location>
</feature>
<evidence type="ECO:0000313" key="3">
    <source>
        <dbReference type="Proteomes" id="UP000227088"/>
    </source>
</evidence>
<accession>A0A1Y5HQC3</accession>
<organism evidence="2 3">
    <name type="scientific">Oleispira antarctica</name>
    <dbReference type="NCBI Taxonomy" id="188908"/>
    <lineage>
        <taxon>Bacteria</taxon>
        <taxon>Pseudomonadati</taxon>
        <taxon>Pseudomonadota</taxon>
        <taxon>Gammaproteobacteria</taxon>
        <taxon>Oceanospirillales</taxon>
        <taxon>Oceanospirillaceae</taxon>
        <taxon>Oleispira</taxon>
    </lineage>
</organism>
<evidence type="ECO:0008006" key="4">
    <source>
        <dbReference type="Google" id="ProtNLM"/>
    </source>
</evidence>
<evidence type="ECO:0000256" key="1">
    <source>
        <dbReference type="SAM" id="SignalP"/>
    </source>
</evidence>
<feature type="non-terminal residue" evidence="2">
    <location>
        <position position="249"/>
    </location>
</feature>
<protein>
    <recommendedName>
        <fullName evidence="4">Cytochrome c domain-containing protein</fullName>
    </recommendedName>
</protein>
<reference evidence="3" key="1">
    <citation type="journal article" date="2017" name="Proc. Natl. Acad. Sci. U.S.A.">
        <title>Simulation of Deepwater Horizon oil plume reveals substrate specialization within a complex community of hydrocarbon degraders.</title>
        <authorList>
            <person name="Hu P."/>
            <person name="Dubinsky E.A."/>
            <person name="Probst A.J."/>
            <person name="Wang J."/>
            <person name="Sieber C.M.K."/>
            <person name="Tom L.M."/>
            <person name="Gardinali P."/>
            <person name="Banfield J.F."/>
            <person name="Atlas R.M."/>
            <person name="Andersen G.L."/>
        </authorList>
    </citation>
    <scope>NUCLEOTIDE SEQUENCE [LARGE SCALE GENOMIC DNA]</scope>
</reference>
<comment type="caution">
    <text evidence="2">The sequence shown here is derived from an EMBL/GenBank/DDBJ whole genome shotgun (WGS) entry which is preliminary data.</text>
</comment>
<dbReference type="AlphaFoldDB" id="A0A1Y5HQC3"/>
<gene>
    <name evidence="2" type="ORF">A9R00_09975</name>
</gene>
<evidence type="ECO:0000313" key="2">
    <source>
        <dbReference type="EMBL" id="OUS39250.1"/>
    </source>
</evidence>
<name>A0A1Y5HQC3_OLEAN</name>
<sequence>MLKFNIPTKPSIARLLTFLFAGSIAACGQPSNSSAPEFSQSEWLPGGETTVTPQIQIRFDYPAANLPPDQKTQFHAGKALAQQPWIKAPTITDSRDGLGPLYNARTCMACHVKGGKGALPKDASTAIFSSLIRVSLKGEDKQNGVIPHPAYGDQIQVQSTSLAHQLRHLPSAKSLAKDVVPEAYVYINWQEQIFQYPDQTKVMLKRPTPVFKQLGYGEIESDTLVGIRTAPTIHGMGLIELIPQSQIDA</sequence>